<organism evidence="1 2">
    <name type="scientific">Cytospora chrysosperma</name>
    <name type="common">Cytospora canker fungus</name>
    <name type="synonym">Sphaeria chrysosperma</name>
    <dbReference type="NCBI Taxonomy" id="252740"/>
    <lineage>
        <taxon>Eukaryota</taxon>
        <taxon>Fungi</taxon>
        <taxon>Dikarya</taxon>
        <taxon>Ascomycota</taxon>
        <taxon>Pezizomycotina</taxon>
        <taxon>Sordariomycetes</taxon>
        <taxon>Sordariomycetidae</taxon>
        <taxon>Diaporthales</taxon>
        <taxon>Cytosporaceae</taxon>
        <taxon>Cytospora</taxon>
    </lineage>
</organism>
<gene>
    <name evidence="1" type="ORF">VSDG_07902</name>
</gene>
<sequence>MNTPRKTTSAKKAAAFTTSTTNLQSTTVNNAFHIGKSSYSVALGTIKKSQEGGFSKITVPNNACDTALKGDRSGGFKSISAVFTQLESRSTAPLPEFQVAGNEYKPHKLPKMSNCFYGLDTKGGSRAAVLAVRTDNGYVVIAMVDDWRRALNSVRTLAQGLQKYGGENKRKTRDASP</sequence>
<dbReference type="Proteomes" id="UP000284375">
    <property type="component" value="Unassembled WGS sequence"/>
</dbReference>
<evidence type="ECO:0000313" key="2">
    <source>
        <dbReference type="Proteomes" id="UP000284375"/>
    </source>
</evidence>
<dbReference type="EMBL" id="LJZO01000042">
    <property type="protein sequence ID" value="ROV91603.1"/>
    <property type="molecule type" value="Genomic_DNA"/>
</dbReference>
<comment type="caution">
    <text evidence="1">The sequence shown here is derived from an EMBL/GenBank/DDBJ whole genome shotgun (WGS) entry which is preliminary data.</text>
</comment>
<evidence type="ECO:0000313" key="1">
    <source>
        <dbReference type="EMBL" id="ROV91603.1"/>
    </source>
</evidence>
<dbReference type="AlphaFoldDB" id="A0A423VKR5"/>
<protein>
    <recommendedName>
        <fullName evidence="3">Profilin</fullName>
    </recommendedName>
</protein>
<keyword evidence="2" id="KW-1185">Reference proteome</keyword>
<accession>A0A423VKR5</accession>
<evidence type="ECO:0008006" key="3">
    <source>
        <dbReference type="Google" id="ProtNLM"/>
    </source>
</evidence>
<name>A0A423VKR5_CYTCH</name>
<proteinExistence type="predicted"/>
<reference evidence="1 2" key="1">
    <citation type="submission" date="2015-09" db="EMBL/GenBank/DDBJ databases">
        <title>Host preference determinants of Valsa canker pathogens revealed by comparative genomics.</title>
        <authorList>
            <person name="Yin Z."/>
            <person name="Huang L."/>
        </authorList>
    </citation>
    <scope>NUCLEOTIDE SEQUENCE [LARGE SCALE GENOMIC DNA]</scope>
    <source>
        <strain evidence="1 2">YSFL</strain>
    </source>
</reference>